<dbReference type="Gene3D" id="1.10.3680.10">
    <property type="entry name" value="TerB-like"/>
    <property type="match status" value="1"/>
</dbReference>
<dbReference type="AlphaFoldDB" id="X0YML2"/>
<feature type="non-terminal residue" evidence="1">
    <location>
        <position position="173"/>
    </location>
</feature>
<dbReference type="SUPFAM" id="SSF158682">
    <property type="entry name" value="TerB-like"/>
    <property type="match status" value="1"/>
</dbReference>
<dbReference type="EMBL" id="BARS01054372">
    <property type="protein sequence ID" value="GAG48192.1"/>
    <property type="molecule type" value="Genomic_DNA"/>
</dbReference>
<reference evidence="1" key="1">
    <citation type="journal article" date="2014" name="Front. Microbiol.">
        <title>High frequency of phylogenetically diverse reductive dehalogenase-homologous genes in deep subseafloor sedimentary metagenomes.</title>
        <authorList>
            <person name="Kawai M."/>
            <person name="Futagami T."/>
            <person name="Toyoda A."/>
            <person name="Takaki Y."/>
            <person name="Nishi S."/>
            <person name="Hori S."/>
            <person name="Arai W."/>
            <person name="Tsubouchi T."/>
            <person name="Morono Y."/>
            <person name="Uchiyama I."/>
            <person name="Ito T."/>
            <person name="Fujiyama A."/>
            <person name="Inagaki F."/>
            <person name="Takami H."/>
        </authorList>
    </citation>
    <scope>NUCLEOTIDE SEQUENCE</scope>
    <source>
        <strain evidence="1">Expedition CK06-06</strain>
    </source>
</reference>
<evidence type="ECO:0000313" key="1">
    <source>
        <dbReference type="EMBL" id="GAG48192.1"/>
    </source>
</evidence>
<accession>X0YML2</accession>
<protein>
    <submittedName>
        <fullName evidence="1">Uncharacterized protein</fullName>
    </submittedName>
</protein>
<gene>
    <name evidence="1" type="ORF">S01H1_80504</name>
</gene>
<organism evidence="1">
    <name type="scientific">marine sediment metagenome</name>
    <dbReference type="NCBI Taxonomy" id="412755"/>
    <lineage>
        <taxon>unclassified sequences</taxon>
        <taxon>metagenomes</taxon>
        <taxon>ecological metagenomes</taxon>
    </lineage>
</organism>
<dbReference type="InterPro" id="IPR029024">
    <property type="entry name" value="TerB-like"/>
</dbReference>
<proteinExistence type="predicted"/>
<name>X0YML2_9ZZZZ</name>
<dbReference type="CDD" id="cd07177">
    <property type="entry name" value="terB_like"/>
    <property type="match status" value="1"/>
</dbReference>
<sequence length="173" mass="19264">MAIPLTVIVFLSTVSFLAAQESAGSQETESQRIYRETYQAAAADGVISPDEEQLLQTLERALGLHEDVVDEAVGEALRPIIPSRTQVGRWTLVAQNMGWGVGLYGWGIPHVLDLEDKWYIGGEMLSLGATFYLTWKYTENMDLPEARSQMQRYGGVVGLQYGRALNSMLGYWD</sequence>
<comment type="caution">
    <text evidence="1">The sequence shown here is derived from an EMBL/GenBank/DDBJ whole genome shotgun (WGS) entry which is preliminary data.</text>
</comment>